<organism evidence="8 9">
    <name type="scientific">Sulfitobacter delicatus</name>
    <dbReference type="NCBI Taxonomy" id="218672"/>
    <lineage>
        <taxon>Bacteria</taxon>
        <taxon>Pseudomonadati</taxon>
        <taxon>Pseudomonadota</taxon>
        <taxon>Alphaproteobacteria</taxon>
        <taxon>Rhodobacterales</taxon>
        <taxon>Roseobacteraceae</taxon>
        <taxon>Sulfitobacter</taxon>
    </lineage>
</organism>
<evidence type="ECO:0000256" key="5">
    <source>
        <dbReference type="ARBA" id="ARBA00023136"/>
    </source>
</evidence>
<dbReference type="Gene3D" id="1.20.1250.20">
    <property type="entry name" value="MFS general substrate transporter like domains"/>
    <property type="match status" value="2"/>
</dbReference>
<evidence type="ECO:0000256" key="6">
    <source>
        <dbReference type="SAM" id="Phobius"/>
    </source>
</evidence>
<keyword evidence="9" id="KW-1185">Reference proteome</keyword>
<keyword evidence="3 6" id="KW-0812">Transmembrane</keyword>
<feature type="transmembrane region" description="Helical" evidence="6">
    <location>
        <begin position="255"/>
        <end position="277"/>
    </location>
</feature>
<dbReference type="OrthoDB" id="2957247at2"/>
<feature type="transmembrane region" description="Helical" evidence="6">
    <location>
        <begin position="289"/>
        <end position="312"/>
    </location>
</feature>
<feature type="transmembrane region" description="Helical" evidence="6">
    <location>
        <begin position="122"/>
        <end position="143"/>
    </location>
</feature>
<dbReference type="InterPro" id="IPR050189">
    <property type="entry name" value="MFS_Efflux_Transporters"/>
</dbReference>
<feature type="transmembrane region" description="Helical" evidence="6">
    <location>
        <begin position="164"/>
        <end position="185"/>
    </location>
</feature>
<feature type="domain" description="Major facilitator superfamily (MFS) profile" evidence="7">
    <location>
        <begin position="1"/>
        <end position="348"/>
    </location>
</feature>
<dbReference type="PROSITE" id="PS50850">
    <property type="entry name" value="MFS"/>
    <property type="match status" value="1"/>
</dbReference>
<dbReference type="GO" id="GO:0005886">
    <property type="term" value="C:plasma membrane"/>
    <property type="evidence" value="ECO:0007669"/>
    <property type="project" value="UniProtKB-SubCell"/>
</dbReference>
<dbReference type="PANTHER" id="PTHR43124">
    <property type="entry name" value="PURINE EFFLUX PUMP PBUE"/>
    <property type="match status" value="1"/>
</dbReference>
<proteinExistence type="predicted"/>
<evidence type="ECO:0000259" key="7">
    <source>
        <dbReference type="PROSITE" id="PS50850"/>
    </source>
</evidence>
<dbReference type="InterPro" id="IPR036259">
    <property type="entry name" value="MFS_trans_sf"/>
</dbReference>
<dbReference type="STRING" id="218672.SAMN04489759_102423"/>
<dbReference type="Proteomes" id="UP000199399">
    <property type="component" value="Unassembled WGS sequence"/>
</dbReference>
<feature type="transmembrane region" description="Helical" evidence="6">
    <location>
        <begin position="200"/>
        <end position="219"/>
    </location>
</feature>
<sequence length="348" mass="35718">MGLISSLGFAGFFIGLLIAQYLLNRKGPAAPVLTGLAAATLGLGVVALAPNPTVLAAGVSLAASSAGFAWTPFNDAVHRKIRDTDRPTALSEISTGTSVGVMLAAAIALGMVFTGLDWRICWGVFALLALASLIGNWTALRPVGRAPEAAPDASWRMLLQQSAVPLFGLAFVFGITSSIYISFAADHFSQSSLLGMPNSAVPSVVFLSYGFFGLAGLLTGSIRDRIGLAPLVQLLLLAAATSFALAALLSDSWTALVISAGLQGINVMMTSAVLAFWSEKLFPSLPSMSFTATLLATASGSVIGPSFAGLVLKGPGPEIAFLGAAAIPLIAACALRQSWITEHALEPA</sequence>
<dbReference type="InterPro" id="IPR011701">
    <property type="entry name" value="MFS"/>
</dbReference>
<keyword evidence="5 6" id="KW-0472">Membrane</keyword>
<feature type="transmembrane region" description="Helical" evidence="6">
    <location>
        <begin position="318"/>
        <end position="335"/>
    </location>
</feature>
<dbReference type="EMBL" id="FNBP01000002">
    <property type="protein sequence ID" value="SDF54635.1"/>
    <property type="molecule type" value="Genomic_DNA"/>
</dbReference>
<feature type="transmembrane region" description="Helical" evidence="6">
    <location>
        <begin position="55"/>
        <end position="73"/>
    </location>
</feature>
<feature type="transmembrane region" description="Helical" evidence="6">
    <location>
        <begin position="6"/>
        <end position="23"/>
    </location>
</feature>
<dbReference type="PANTHER" id="PTHR43124:SF3">
    <property type="entry name" value="CHLORAMPHENICOL EFFLUX PUMP RV0191"/>
    <property type="match status" value="1"/>
</dbReference>
<evidence type="ECO:0000256" key="1">
    <source>
        <dbReference type="ARBA" id="ARBA00004651"/>
    </source>
</evidence>
<evidence type="ECO:0000256" key="3">
    <source>
        <dbReference type="ARBA" id="ARBA00022692"/>
    </source>
</evidence>
<dbReference type="SUPFAM" id="SSF103473">
    <property type="entry name" value="MFS general substrate transporter"/>
    <property type="match status" value="1"/>
</dbReference>
<feature type="transmembrane region" description="Helical" evidence="6">
    <location>
        <begin position="30"/>
        <end position="49"/>
    </location>
</feature>
<keyword evidence="2" id="KW-1003">Cell membrane</keyword>
<feature type="transmembrane region" description="Helical" evidence="6">
    <location>
        <begin position="231"/>
        <end position="249"/>
    </location>
</feature>
<reference evidence="9" key="1">
    <citation type="submission" date="2016-10" db="EMBL/GenBank/DDBJ databases">
        <authorList>
            <person name="Varghese N."/>
            <person name="Submissions S."/>
        </authorList>
    </citation>
    <scope>NUCLEOTIDE SEQUENCE [LARGE SCALE GENOMIC DNA]</scope>
    <source>
        <strain evidence="9">DSM 16477</strain>
    </source>
</reference>
<dbReference type="AlphaFoldDB" id="A0A1G7LYP2"/>
<accession>A0A1G7LYP2</accession>
<evidence type="ECO:0000256" key="2">
    <source>
        <dbReference type="ARBA" id="ARBA00022475"/>
    </source>
</evidence>
<name>A0A1G7LYP2_9RHOB</name>
<gene>
    <name evidence="8" type="ORF">SAMN04489759_102423</name>
</gene>
<protein>
    <submittedName>
        <fullName evidence="8">Predicted arabinose efflux permease, MFS family</fullName>
    </submittedName>
</protein>
<evidence type="ECO:0000313" key="9">
    <source>
        <dbReference type="Proteomes" id="UP000199399"/>
    </source>
</evidence>
<feature type="transmembrane region" description="Helical" evidence="6">
    <location>
        <begin position="93"/>
        <end position="116"/>
    </location>
</feature>
<evidence type="ECO:0000256" key="4">
    <source>
        <dbReference type="ARBA" id="ARBA00022989"/>
    </source>
</evidence>
<evidence type="ECO:0000313" key="8">
    <source>
        <dbReference type="EMBL" id="SDF54635.1"/>
    </source>
</evidence>
<dbReference type="GO" id="GO:0022857">
    <property type="term" value="F:transmembrane transporter activity"/>
    <property type="evidence" value="ECO:0007669"/>
    <property type="project" value="InterPro"/>
</dbReference>
<comment type="subcellular location">
    <subcellularLocation>
        <location evidence="1">Cell membrane</location>
        <topology evidence="1">Multi-pass membrane protein</topology>
    </subcellularLocation>
</comment>
<dbReference type="Pfam" id="PF07690">
    <property type="entry name" value="MFS_1"/>
    <property type="match status" value="1"/>
</dbReference>
<dbReference type="InterPro" id="IPR020846">
    <property type="entry name" value="MFS_dom"/>
</dbReference>
<keyword evidence="4 6" id="KW-1133">Transmembrane helix</keyword>